<keyword evidence="1" id="KW-0812">Transmembrane</keyword>
<evidence type="ECO:0000256" key="1">
    <source>
        <dbReference type="SAM" id="Phobius"/>
    </source>
</evidence>
<gene>
    <name evidence="2" type="ORF">SPRG_19613</name>
</gene>
<dbReference type="GeneID" id="24140943"/>
<evidence type="ECO:0000313" key="2">
    <source>
        <dbReference type="EMBL" id="KDO31092.1"/>
    </source>
</evidence>
<organism evidence="2 3">
    <name type="scientific">Saprolegnia parasitica (strain CBS 223.65)</name>
    <dbReference type="NCBI Taxonomy" id="695850"/>
    <lineage>
        <taxon>Eukaryota</taxon>
        <taxon>Sar</taxon>
        <taxon>Stramenopiles</taxon>
        <taxon>Oomycota</taxon>
        <taxon>Saprolegniomycetes</taxon>
        <taxon>Saprolegniales</taxon>
        <taxon>Saprolegniaceae</taxon>
        <taxon>Saprolegnia</taxon>
    </lineage>
</organism>
<name>A0A067CWC3_SAPPC</name>
<keyword evidence="1" id="KW-0472">Membrane</keyword>
<feature type="transmembrane region" description="Helical" evidence="1">
    <location>
        <begin position="736"/>
        <end position="758"/>
    </location>
</feature>
<proteinExistence type="predicted"/>
<dbReference type="VEuPathDB" id="FungiDB:SPRG_19613"/>
<sequence length="925" mass="100861">MAKKRRGGKKAAVKPGVGDVKLYEDALARLQPRVLSTPFLMFDLSMPMEPRLRIDNDEWLTWPLGTDETNHIISTFGNGFLLGLVPASRLSFENSAWHDELEGHVRRTVQDAFLSSGSFTFQLAHLAVDAAGSRESLVPASRPPGTFATLCIALPAWHEGGPPTFGDANEPWYEAPMTKARCVAFLPNTPLVVPKVTLGRCAMLVYHLIRDGPGQLIQDTANALAALAARPSPKMHVFAKALTNASVCSSNLAPLDRATLTALLTSKAYDVVLVEHEEADDGSFTAGIASYAPPHGVEMDAAMHDCIDSLVIQGILFATDELPACSLVFWPKSYRVHKMSLAVLSRAILDASRGTATELYGYASVDDLIVVVLPRFAGSCPDAASTVLDMYTALGLRGRFNILAYFLTTLFHPTRELLEGIGRLLVQDIRVFGWPAMATPLRTMVGRWALTSSTDTAHGYRLVASLAGVADDPVCDAVTAVGITDWIVDAWTFLADGAFVACAPDDIKRAATSLIKHHLQLQAYVAASSVRGRLLYRSLPDVVVAKIASFRGPRYNLDDWLDTGALSTIHDVAPALGVLLQQGHVAVVAPYAEAVVDAFDAGDHGDDAGLSVHEIASLFAVSSLTDRFLDLLDPIADRWRLALAPALLAFFRGWPALAEPWMADEAARYLVSFATDDRAGYVFADNKHNTALYDDEYAVEAFTNPLAIRLNQHYFTGPSATAHTGTHVRVWVALDVLSFLAAFAPAFLSVFAAAWLPLQLRRPKSVRTTLYPVVTRFHDHVGDRKDVFVTLAEATLNALPTPADDDDGVELLDYALPALVPPQACCDTLCAAFAQFLRDPLADEYWGELCASAKRIMRAHPTRLHILPLEHSDWQSCRLVGKIHQAGQLPLVELKERLKRRKTADAERSRVRAVSELMAMARHRG</sequence>
<dbReference type="EMBL" id="KK583199">
    <property type="protein sequence ID" value="KDO31092.1"/>
    <property type="molecule type" value="Genomic_DNA"/>
</dbReference>
<accession>A0A067CWC3</accession>
<keyword evidence="1" id="KW-1133">Transmembrane helix</keyword>
<dbReference type="KEGG" id="spar:SPRG_19613"/>
<keyword evidence="3" id="KW-1185">Reference proteome</keyword>
<dbReference type="Proteomes" id="UP000030745">
    <property type="component" value="Unassembled WGS sequence"/>
</dbReference>
<dbReference type="RefSeq" id="XP_012198344.1">
    <property type="nucleotide sequence ID" value="XM_012342954.1"/>
</dbReference>
<dbReference type="OMA" id="LPAWHEG"/>
<dbReference type="OrthoDB" id="27483at2759"/>
<evidence type="ECO:0000313" key="3">
    <source>
        <dbReference type="Proteomes" id="UP000030745"/>
    </source>
</evidence>
<protein>
    <submittedName>
        <fullName evidence="2">Uncharacterized protein</fullName>
    </submittedName>
</protein>
<reference evidence="2 3" key="1">
    <citation type="journal article" date="2013" name="PLoS Genet.">
        <title>Distinctive expansion of potential virulence genes in the genome of the oomycete fish pathogen Saprolegnia parasitica.</title>
        <authorList>
            <person name="Jiang R.H."/>
            <person name="de Bruijn I."/>
            <person name="Haas B.J."/>
            <person name="Belmonte R."/>
            <person name="Lobach L."/>
            <person name="Christie J."/>
            <person name="van den Ackerveken G."/>
            <person name="Bottin A."/>
            <person name="Bulone V."/>
            <person name="Diaz-Moreno S.M."/>
            <person name="Dumas B."/>
            <person name="Fan L."/>
            <person name="Gaulin E."/>
            <person name="Govers F."/>
            <person name="Grenville-Briggs L.J."/>
            <person name="Horner N.R."/>
            <person name="Levin J.Z."/>
            <person name="Mammella M."/>
            <person name="Meijer H.J."/>
            <person name="Morris P."/>
            <person name="Nusbaum C."/>
            <person name="Oome S."/>
            <person name="Phillips A.J."/>
            <person name="van Rooyen D."/>
            <person name="Rzeszutek E."/>
            <person name="Saraiva M."/>
            <person name="Secombes C.J."/>
            <person name="Seidl M.F."/>
            <person name="Snel B."/>
            <person name="Stassen J.H."/>
            <person name="Sykes S."/>
            <person name="Tripathy S."/>
            <person name="van den Berg H."/>
            <person name="Vega-Arreguin J.C."/>
            <person name="Wawra S."/>
            <person name="Young S.K."/>
            <person name="Zeng Q."/>
            <person name="Dieguez-Uribeondo J."/>
            <person name="Russ C."/>
            <person name="Tyler B.M."/>
            <person name="van West P."/>
        </authorList>
    </citation>
    <scope>NUCLEOTIDE SEQUENCE [LARGE SCALE GENOMIC DNA]</scope>
    <source>
        <strain evidence="2 3">CBS 223.65</strain>
    </source>
</reference>
<dbReference type="AlphaFoldDB" id="A0A067CWC3"/>